<dbReference type="EMBL" id="JAVFKY010000003">
    <property type="protein sequence ID" value="KAK5579559.1"/>
    <property type="molecule type" value="Genomic_DNA"/>
</dbReference>
<proteinExistence type="predicted"/>
<evidence type="ECO:0000313" key="2">
    <source>
        <dbReference type="EMBL" id="KAK5579559.1"/>
    </source>
</evidence>
<keyword evidence="1" id="KW-0812">Transmembrane</keyword>
<gene>
    <name evidence="2" type="ORF">RB653_009243</name>
</gene>
<reference evidence="2 3" key="1">
    <citation type="submission" date="2023-11" db="EMBL/GenBank/DDBJ databases">
        <title>Dfirmibasis_genome.</title>
        <authorList>
            <person name="Edelbroek B."/>
            <person name="Kjellin J."/>
            <person name="Jerlstrom-Hultqvist J."/>
            <person name="Soderbom F."/>
        </authorList>
    </citation>
    <scope>NUCLEOTIDE SEQUENCE [LARGE SCALE GENOMIC DNA]</scope>
    <source>
        <strain evidence="2 3">TNS-C-14</strain>
    </source>
</reference>
<feature type="transmembrane region" description="Helical" evidence="1">
    <location>
        <begin position="189"/>
        <end position="208"/>
    </location>
</feature>
<comment type="caution">
    <text evidence="2">The sequence shown here is derived from an EMBL/GenBank/DDBJ whole genome shotgun (WGS) entry which is preliminary data.</text>
</comment>
<keyword evidence="3" id="KW-1185">Reference proteome</keyword>
<accession>A0AAN7YPZ2</accession>
<sequence>MKQISNINIIVIFLSFLMIILSITSIELPWQHLIAIQLSFGFEYSSIIVDRELFDSGYYYSISKKEWIEISTNSITNGIMACMGINILSLVVIFMNPFKRFFKFISDSHYLFIEKILIRSLSVMIVIFYASSITIGLMLSAFYCQQQPNNDIELQDTHCFTLSMFSTPIMNDWNFIQTSTLSSKPMKGWYLSIWLFVLSIILTVIVFIRFNRISSQLVNLGYRDFLTNNKWTPTSSITNDNVSEAHNLSSNESDNIASVEVEPLISN</sequence>
<feature type="transmembrane region" description="Helical" evidence="1">
    <location>
        <begin position="7"/>
        <end position="26"/>
    </location>
</feature>
<evidence type="ECO:0000256" key="1">
    <source>
        <dbReference type="SAM" id="Phobius"/>
    </source>
</evidence>
<evidence type="ECO:0008006" key="4">
    <source>
        <dbReference type="Google" id="ProtNLM"/>
    </source>
</evidence>
<protein>
    <recommendedName>
        <fullName evidence="4">Transmembrane protein</fullName>
    </recommendedName>
</protein>
<organism evidence="2 3">
    <name type="scientific">Dictyostelium firmibasis</name>
    <dbReference type="NCBI Taxonomy" id="79012"/>
    <lineage>
        <taxon>Eukaryota</taxon>
        <taxon>Amoebozoa</taxon>
        <taxon>Evosea</taxon>
        <taxon>Eumycetozoa</taxon>
        <taxon>Dictyostelia</taxon>
        <taxon>Dictyosteliales</taxon>
        <taxon>Dictyosteliaceae</taxon>
        <taxon>Dictyostelium</taxon>
    </lineage>
</organism>
<keyword evidence="1" id="KW-0472">Membrane</keyword>
<name>A0AAN7YPZ2_9MYCE</name>
<feature type="transmembrane region" description="Helical" evidence="1">
    <location>
        <begin position="116"/>
        <end position="143"/>
    </location>
</feature>
<dbReference type="AlphaFoldDB" id="A0AAN7YPZ2"/>
<dbReference type="Proteomes" id="UP001344447">
    <property type="component" value="Unassembled WGS sequence"/>
</dbReference>
<feature type="transmembrane region" description="Helical" evidence="1">
    <location>
        <begin position="75"/>
        <end position="95"/>
    </location>
</feature>
<evidence type="ECO:0000313" key="3">
    <source>
        <dbReference type="Proteomes" id="UP001344447"/>
    </source>
</evidence>
<keyword evidence="1" id="KW-1133">Transmembrane helix</keyword>